<dbReference type="InterPro" id="IPR051212">
    <property type="entry name" value="Type-I_RE_S_subunit"/>
</dbReference>
<keyword evidence="3" id="KW-0238">DNA-binding</keyword>
<dbReference type="SUPFAM" id="SSF116734">
    <property type="entry name" value="DNA methylase specificity domain"/>
    <property type="match status" value="2"/>
</dbReference>
<name>A0A418VHN6_9DEIO</name>
<dbReference type="PANTHER" id="PTHR43140">
    <property type="entry name" value="TYPE-1 RESTRICTION ENZYME ECOKI SPECIFICITY PROTEIN"/>
    <property type="match status" value="1"/>
</dbReference>
<dbReference type="CDD" id="cd17261">
    <property type="entry name" value="RMtype1_S_EcoKI-TRD2-CR2_like"/>
    <property type="match status" value="1"/>
</dbReference>
<dbReference type="EMBL" id="QYUJ01000004">
    <property type="protein sequence ID" value="RJF75646.1"/>
    <property type="molecule type" value="Genomic_DNA"/>
</dbReference>
<evidence type="ECO:0000256" key="2">
    <source>
        <dbReference type="ARBA" id="ARBA00022747"/>
    </source>
</evidence>
<dbReference type="GO" id="GO:0003677">
    <property type="term" value="F:DNA binding"/>
    <property type="evidence" value="ECO:0007669"/>
    <property type="project" value="UniProtKB-KW"/>
</dbReference>
<dbReference type="Pfam" id="PF01420">
    <property type="entry name" value="Methylase_S"/>
    <property type="match status" value="2"/>
</dbReference>
<keyword evidence="6" id="KW-1185">Reference proteome</keyword>
<dbReference type="OrthoDB" id="9811611at2"/>
<keyword evidence="5" id="KW-0255">Endonuclease</keyword>
<dbReference type="PANTHER" id="PTHR43140:SF1">
    <property type="entry name" value="TYPE I RESTRICTION ENZYME ECOKI SPECIFICITY SUBUNIT"/>
    <property type="match status" value="1"/>
</dbReference>
<dbReference type="GO" id="GO:0004519">
    <property type="term" value="F:endonuclease activity"/>
    <property type="evidence" value="ECO:0007669"/>
    <property type="project" value="UniProtKB-KW"/>
</dbReference>
<feature type="domain" description="Type I restriction modification DNA specificity" evidence="4">
    <location>
        <begin position="3"/>
        <end position="176"/>
    </location>
</feature>
<accession>A0A418VHN6</accession>
<dbReference type="InterPro" id="IPR044946">
    <property type="entry name" value="Restrct_endonuc_typeI_TRD_sf"/>
</dbReference>
<protein>
    <submittedName>
        <fullName evidence="5">Restriction endonuclease subunit S</fullName>
    </submittedName>
</protein>
<keyword evidence="5" id="KW-0378">Hydrolase</keyword>
<dbReference type="RefSeq" id="WP_119760197.1">
    <property type="nucleotide sequence ID" value="NZ_QYUJ01000004.1"/>
</dbReference>
<dbReference type="Proteomes" id="UP000286287">
    <property type="component" value="Unassembled WGS sequence"/>
</dbReference>
<evidence type="ECO:0000256" key="3">
    <source>
        <dbReference type="ARBA" id="ARBA00023125"/>
    </source>
</evidence>
<keyword evidence="2" id="KW-0680">Restriction system</keyword>
<gene>
    <name evidence="5" type="ORF">D3875_00940</name>
</gene>
<evidence type="ECO:0000313" key="5">
    <source>
        <dbReference type="EMBL" id="RJF75646.1"/>
    </source>
</evidence>
<comment type="caution">
    <text evidence="5">The sequence shown here is derived from an EMBL/GenBank/DDBJ whole genome shotgun (WGS) entry which is preliminary data.</text>
</comment>
<sequence length="398" mass="44431">MPEWERVPLGEVVTPTQRTVEVNPGTAYRTIGVRWWGGGAYERQTIDGSQTAAKTLSIVHKDDLIINKIWVRHGSTAIAGADVHGCAASNEFPTFELDRTRVIPEWLHYLTQTREFWAECDALSQGTSGKNRIKPEKFLTIEIPLPPLPEQQRIVARVKGLLDKVEEARRLREEVESAVPNLLAAGRRQFFTPDSALIPLRTYVKSIENGWSPACETRPATRTEWGVLKVGATSFGDYRDTENKALPIGLEPRPELEVQVGDFLMSRANTPTLVGSCVVVTETKPKLMLSDKIFRFIFDKNQPPHPNYLWHALKSPFLREQIERAASGTSPTMQNISKESVLSLVLPIHSLDEQQAIADELDALSQRTKILETLKKQQALELQALPSAILAQAFAGAL</sequence>
<comment type="similarity">
    <text evidence="1">Belongs to the type-I restriction system S methylase family.</text>
</comment>
<dbReference type="AlphaFoldDB" id="A0A418VHN6"/>
<dbReference type="GO" id="GO:0009307">
    <property type="term" value="P:DNA restriction-modification system"/>
    <property type="evidence" value="ECO:0007669"/>
    <property type="project" value="UniProtKB-KW"/>
</dbReference>
<evidence type="ECO:0000256" key="1">
    <source>
        <dbReference type="ARBA" id="ARBA00010923"/>
    </source>
</evidence>
<organism evidence="5 6">
    <name type="scientific">Deinococcus cavernae</name>
    <dbReference type="NCBI Taxonomy" id="2320857"/>
    <lineage>
        <taxon>Bacteria</taxon>
        <taxon>Thermotogati</taxon>
        <taxon>Deinococcota</taxon>
        <taxon>Deinococci</taxon>
        <taxon>Deinococcales</taxon>
        <taxon>Deinococcaceae</taxon>
        <taxon>Deinococcus</taxon>
    </lineage>
</organism>
<feature type="domain" description="Type I restriction modification DNA specificity" evidence="4">
    <location>
        <begin position="286"/>
        <end position="380"/>
    </location>
</feature>
<evidence type="ECO:0000259" key="4">
    <source>
        <dbReference type="Pfam" id="PF01420"/>
    </source>
</evidence>
<reference evidence="5 6" key="1">
    <citation type="submission" date="2018-09" db="EMBL/GenBank/DDBJ databases">
        <authorList>
            <person name="Zhu H."/>
        </authorList>
    </citation>
    <scope>NUCLEOTIDE SEQUENCE [LARGE SCALE GENOMIC DNA]</scope>
    <source>
        <strain evidence="5 6">K2S05-167</strain>
    </source>
</reference>
<keyword evidence="5" id="KW-0540">Nuclease</keyword>
<evidence type="ECO:0000313" key="6">
    <source>
        <dbReference type="Proteomes" id="UP000286287"/>
    </source>
</evidence>
<proteinExistence type="inferred from homology"/>
<dbReference type="InterPro" id="IPR000055">
    <property type="entry name" value="Restrct_endonuc_typeI_TRD"/>
</dbReference>
<dbReference type="Gene3D" id="3.90.220.20">
    <property type="entry name" value="DNA methylase specificity domains"/>
    <property type="match status" value="2"/>
</dbReference>